<gene>
    <name evidence="2" type="ORF">RZN69_19370</name>
</gene>
<evidence type="ECO:0000313" key="3">
    <source>
        <dbReference type="Proteomes" id="UP001304300"/>
    </source>
</evidence>
<protein>
    <submittedName>
        <fullName evidence="2">Uncharacterized protein</fullName>
    </submittedName>
</protein>
<dbReference type="KEGG" id="puo:RZN69_19370"/>
<organism evidence="2 3">
    <name type="scientific">Rubellicoccus peritrichatus</name>
    <dbReference type="NCBI Taxonomy" id="3080537"/>
    <lineage>
        <taxon>Bacteria</taxon>
        <taxon>Pseudomonadati</taxon>
        <taxon>Verrucomicrobiota</taxon>
        <taxon>Opitutia</taxon>
        <taxon>Puniceicoccales</taxon>
        <taxon>Cerasicoccaceae</taxon>
        <taxon>Rubellicoccus</taxon>
    </lineage>
</organism>
<keyword evidence="3" id="KW-1185">Reference proteome</keyword>
<sequence length="247" mass="28993">MNNVIAIVAIYFAFVLYIAIYTYFRGYIFPAIYTSFARESSNPSYFPKTLLDEEEIFEKQGYFYVGEEKVPGEIPQNTITRIYLTPDHKGVALFQLIDLPEIEAYSSIEVYSFFRDSGFIYATRNDYPVSAQAIARDVFKFQIATTFAMSELLDFHNNLRMIVQESSQELIVLDQGNIEKLFNDRRLDEWKFQESRGIVTKVSESNYKFTFKAQLLTAFKVSLPFLNRKSPPSEQLHRFRRKIKRFQ</sequence>
<proteinExistence type="predicted"/>
<accession>A0AAQ3LF49</accession>
<name>A0AAQ3LF49_9BACT</name>
<reference evidence="2 3" key="1">
    <citation type="submission" date="2023-10" db="EMBL/GenBank/DDBJ databases">
        <title>Rubellicoccus peritrichatus gen. nov., sp. nov., isolated from an algae of coral reef tank.</title>
        <authorList>
            <person name="Luo J."/>
        </authorList>
    </citation>
    <scope>NUCLEOTIDE SEQUENCE [LARGE SCALE GENOMIC DNA]</scope>
    <source>
        <strain evidence="2 3">CR14</strain>
    </source>
</reference>
<dbReference type="Proteomes" id="UP001304300">
    <property type="component" value="Chromosome"/>
</dbReference>
<keyword evidence="1" id="KW-1133">Transmembrane helix</keyword>
<evidence type="ECO:0000313" key="2">
    <source>
        <dbReference type="EMBL" id="WOO40789.1"/>
    </source>
</evidence>
<evidence type="ECO:0000256" key="1">
    <source>
        <dbReference type="SAM" id="Phobius"/>
    </source>
</evidence>
<dbReference type="EMBL" id="CP136920">
    <property type="protein sequence ID" value="WOO40789.1"/>
    <property type="molecule type" value="Genomic_DNA"/>
</dbReference>
<feature type="transmembrane region" description="Helical" evidence="1">
    <location>
        <begin position="6"/>
        <end position="24"/>
    </location>
</feature>
<dbReference type="AlphaFoldDB" id="A0AAQ3LF49"/>
<dbReference type="RefSeq" id="WP_317832989.1">
    <property type="nucleotide sequence ID" value="NZ_CP136920.1"/>
</dbReference>
<keyword evidence="1" id="KW-0812">Transmembrane</keyword>
<keyword evidence="1" id="KW-0472">Membrane</keyword>